<dbReference type="Proteomes" id="UP000193963">
    <property type="component" value="Unassembled WGS sequence"/>
</dbReference>
<evidence type="ECO:0000313" key="1">
    <source>
        <dbReference type="EMBL" id="SLN20883.1"/>
    </source>
</evidence>
<accession>A0A1X6YGZ4</accession>
<proteinExistence type="predicted"/>
<organism evidence="1 2">
    <name type="scientific">Pseudooceanicola marinus</name>
    <dbReference type="NCBI Taxonomy" id="396013"/>
    <lineage>
        <taxon>Bacteria</taxon>
        <taxon>Pseudomonadati</taxon>
        <taxon>Pseudomonadota</taxon>
        <taxon>Alphaproteobacteria</taxon>
        <taxon>Rhodobacterales</taxon>
        <taxon>Paracoccaceae</taxon>
        <taxon>Pseudooceanicola</taxon>
    </lineage>
</organism>
<gene>
    <name evidence="1" type="ORF">PSM7751_00720</name>
</gene>
<reference evidence="1 2" key="1">
    <citation type="submission" date="2017-03" db="EMBL/GenBank/DDBJ databases">
        <authorList>
            <person name="Afonso C.L."/>
            <person name="Miller P.J."/>
            <person name="Scott M.A."/>
            <person name="Spackman E."/>
            <person name="Goraichik I."/>
            <person name="Dimitrov K.M."/>
            <person name="Suarez D.L."/>
            <person name="Swayne D.E."/>
        </authorList>
    </citation>
    <scope>NUCLEOTIDE SEQUENCE [LARGE SCALE GENOMIC DNA]</scope>
    <source>
        <strain evidence="1 2">CECT 7751</strain>
    </source>
</reference>
<keyword evidence="2" id="KW-1185">Reference proteome</keyword>
<dbReference type="RefSeq" id="WP_085886665.1">
    <property type="nucleotide sequence ID" value="NZ_FWFN01000001.1"/>
</dbReference>
<evidence type="ECO:0008006" key="3">
    <source>
        <dbReference type="Google" id="ProtNLM"/>
    </source>
</evidence>
<dbReference type="EMBL" id="FWFN01000001">
    <property type="protein sequence ID" value="SLN20883.1"/>
    <property type="molecule type" value="Genomic_DNA"/>
</dbReference>
<sequence length="78" mass="8385">MPVNPDFTPRLMKATAAAHYLGISPSKLRALALPVRRAGGNLLYERADLDAWADALPYDGPQEGTDDCNAADTAWNVS</sequence>
<dbReference type="OrthoDB" id="9806994at2"/>
<evidence type="ECO:0000313" key="2">
    <source>
        <dbReference type="Proteomes" id="UP000193963"/>
    </source>
</evidence>
<dbReference type="AlphaFoldDB" id="A0A1X6YGZ4"/>
<name>A0A1X6YGZ4_9RHOB</name>
<protein>
    <recommendedName>
        <fullName evidence="3">Helix-turn-helix domain protein</fullName>
    </recommendedName>
</protein>